<dbReference type="Proteomes" id="UP000319160">
    <property type="component" value="Unassembled WGS sequence"/>
</dbReference>
<sequence length="649" mass="70886">MEQSASLGNQLRSVRPPQPQSPPQSSTSPHSTPRIANSEPSPEPPHTEELSDSVLSLRFPRPAGNRQLSNWISSSSPDIMQPGSVPDVDPSLTELGYDIIGTDGESQAESVASSFDYQKSEDIQSLAGTDVDTDSSDDEDNTLNETTISDATIVEHVEHPEDTIAAETETLDMVNRSLESPTSLSLSNFSPFTSVSYLDHLRTHEPSAVIRGQSSAGEDKLLLEQEALTGPLTVEELDYSDPLPPKKPRDRKILQATITYLHEKRRVLAVLSSLFLIYSLALGSKFLLSSSSTPRELSTVPVASVPIIAPSISAKTTYSVTTPTPTSLQAPNALQTASSSNGLMFIPFGKDNTQTKVASIPLSTAVCSAELSGRDEIIIKIPQSIKSSWLAKDAILIAVSRGLQDIPTKVSSVDEGFLIQVPLKEAHGVLAVTIATTHKPHINEAFRINFGTYRFTEALDAGKQLVRGFAQKVVDTVNGTTSWVEDTYIPALDVVSKQVCGQTASVSESVLHGLQEATDTILAIPNRVIAQIQQSLDTRAIRRRVGQLQLELAREKDNVRDELGMAMLRSRVNSRLLWLKLQGKTEEHGRYLSKVEVFLKEERARIESARAERTARTKKQIRAWHERDRPVASKGQFWSTMGAWAGLGV</sequence>
<reference evidence="3" key="1">
    <citation type="submission" date="2019-06" db="EMBL/GenBank/DDBJ databases">
        <title>Draft genome sequence of the griseofulvin-producing fungus Xylaria cubensis strain G536.</title>
        <authorList>
            <person name="Mead M.E."/>
            <person name="Raja H.A."/>
            <person name="Steenwyk J.L."/>
            <person name="Knowles S.L."/>
            <person name="Oberlies N.H."/>
            <person name="Rokas A."/>
        </authorList>
    </citation>
    <scope>NUCLEOTIDE SEQUENCE [LARGE SCALE GENOMIC DNA]</scope>
    <source>
        <strain evidence="3">G536</strain>
    </source>
</reference>
<comment type="caution">
    <text evidence="2">The sequence shown here is derived from an EMBL/GenBank/DDBJ whole genome shotgun (WGS) entry which is preliminary data.</text>
</comment>
<evidence type="ECO:0000256" key="1">
    <source>
        <dbReference type="SAM" id="MobiDB-lite"/>
    </source>
</evidence>
<dbReference type="EMBL" id="VFLP01000104">
    <property type="protein sequence ID" value="TRX87996.1"/>
    <property type="molecule type" value="Genomic_DNA"/>
</dbReference>
<feature type="compositionally biased region" description="Acidic residues" evidence="1">
    <location>
        <begin position="131"/>
        <end position="142"/>
    </location>
</feature>
<name>A0A553HJ69_9PEZI</name>
<gene>
    <name evidence="2" type="ORF">FHL15_011098</name>
</gene>
<evidence type="ECO:0000313" key="3">
    <source>
        <dbReference type="Proteomes" id="UP000319160"/>
    </source>
</evidence>
<accession>A0A553HJ69</accession>
<organism evidence="2 3">
    <name type="scientific">Xylaria flabelliformis</name>
    <dbReference type="NCBI Taxonomy" id="2512241"/>
    <lineage>
        <taxon>Eukaryota</taxon>
        <taxon>Fungi</taxon>
        <taxon>Dikarya</taxon>
        <taxon>Ascomycota</taxon>
        <taxon>Pezizomycotina</taxon>
        <taxon>Sordariomycetes</taxon>
        <taxon>Xylariomycetidae</taxon>
        <taxon>Xylariales</taxon>
        <taxon>Xylariaceae</taxon>
        <taxon>Xylaria</taxon>
    </lineage>
</organism>
<evidence type="ECO:0000313" key="2">
    <source>
        <dbReference type="EMBL" id="TRX87996.1"/>
    </source>
</evidence>
<dbReference type="STRING" id="2512241.A0A553HJ69"/>
<dbReference type="AlphaFoldDB" id="A0A553HJ69"/>
<dbReference type="OrthoDB" id="4925544at2759"/>
<feature type="compositionally biased region" description="Polar residues" evidence="1">
    <location>
        <begin position="66"/>
        <end position="78"/>
    </location>
</feature>
<feature type="compositionally biased region" description="Low complexity" evidence="1">
    <location>
        <begin position="23"/>
        <end position="33"/>
    </location>
</feature>
<feature type="region of interest" description="Disordered" evidence="1">
    <location>
        <begin position="1"/>
        <end position="91"/>
    </location>
</feature>
<protein>
    <submittedName>
        <fullName evidence="2">Uncharacterized protein</fullName>
    </submittedName>
</protein>
<feature type="compositionally biased region" description="Polar residues" evidence="1">
    <location>
        <begin position="1"/>
        <end position="12"/>
    </location>
</feature>
<feature type="compositionally biased region" description="Polar residues" evidence="1">
    <location>
        <begin position="105"/>
        <end position="117"/>
    </location>
</feature>
<feature type="region of interest" description="Disordered" evidence="1">
    <location>
        <begin position="105"/>
        <end position="144"/>
    </location>
</feature>
<proteinExistence type="predicted"/>
<keyword evidence="3" id="KW-1185">Reference proteome</keyword>